<dbReference type="Gramene" id="LPERR10G01210.1">
    <property type="protein sequence ID" value="LPERR10G01210.1"/>
    <property type="gene ID" value="LPERR10G01210"/>
</dbReference>
<dbReference type="InterPro" id="IPR045274">
    <property type="entry name" value="WAK-like"/>
</dbReference>
<evidence type="ECO:0000259" key="4">
    <source>
        <dbReference type="PROSITE" id="PS50011"/>
    </source>
</evidence>
<dbReference type="Gene3D" id="1.10.510.10">
    <property type="entry name" value="Transferase(Phosphotransferase) domain 1"/>
    <property type="match status" value="1"/>
</dbReference>
<dbReference type="GO" id="GO:0005524">
    <property type="term" value="F:ATP binding"/>
    <property type="evidence" value="ECO:0007669"/>
    <property type="project" value="UniProtKB-KW"/>
</dbReference>
<protein>
    <recommendedName>
        <fullName evidence="4">Protein kinase domain-containing protein</fullName>
    </recommendedName>
</protein>
<dbReference type="HOGENOM" id="CLU_1028022_0_0_1"/>
<evidence type="ECO:0000256" key="1">
    <source>
        <dbReference type="ARBA" id="ARBA00022741"/>
    </source>
</evidence>
<dbReference type="AlphaFoldDB" id="A0A0D9XHK7"/>
<accession>A0A0D9XHK7</accession>
<dbReference type="InterPro" id="IPR000719">
    <property type="entry name" value="Prot_kinase_dom"/>
</dbReference>
<feature type="region of interest" description="Disordered" evidence="3">
    <location>
        <begin position="48"/>
        <end position="112"/>
    </location>
</feature>
<dbReference type="GO" id="GO:0004674">
    <property type="term" value="F:protein serine/threonine kinase activity"/>
    <property type="evidence" value="ECO:0007669"/>
    <property type="project" value="TreeGrafter"/>
</dbReference>
<dbReference type="PANTHER" id="PTHR27005:SF468">
    <property type="entry name" value="OS01G0310500 PROTEIN"/>
    <property type="match status" value="1"/>
</dbReference>
<dbReference type="EnsemblPlants" id="LPERR10G01210.1">
    <property type="protein sequence ID" value="LPERR10G01210.1"/>
    <property type="gene ID" value="LPERR10G01210"/>
</dbReference>
<dbReference type="GO" id="GO:0007166">
    <property type="term" value="P:cell surface receptor signaling pathway"/>
    <property type="evidence" value="ECO:0007669"/>
    <property type="project" value="InterPro"/>
</dbReference>
<evidence type="ECO:0000256" key="3">
    <source>
        <dbReference type="SAM" id="MobiDB-lite"/>
    </source>
</evidence>
<dbReference type="Pfam" id="PF07714">
    <property type="entry name" value="PK_Tyr_Ser-Thr"/>
    <property type="match status" value="1"/>
</dbReference>
<dbReference type="eggNOG" id="KOG1187">
    <property type="taxonomic scope" value="Eukaryota"/>
</dbReference>
<feature type="compositionally biased region" description="Polar residues" evidence="3">
    <location>
        <begin position="63"/>
        <end position="86"/>
    </location>
</feature>
<keyword evidence="1" id="KW-0547">Nucleotide-binding</keyword>
<dbReference type="STRING" id="77586.A0A0D9XHK7"/>
<evidence type="ECO:0000256" key="2">
    <source>
        <dbReference type="ARBA" id="ARBA00022840"/>
    </source>
</evidence>
<keyword evidence="6" id="KW-1185">Reference proteome</keyword>
<feature type="compositionally biased region" description="Basic and acidic residues" evidence="3">
    <location>
        <begin position="90"/>
        <end position="105"/>
    </location>
</feature>
<dbReference type="Proteomes" id="UP000032180">
    <property type="component" value="Chromosome 10"/>
</dbReference>
<reference evidence="5 6" key="1">
    <citation type="submission" date="2012-08" db="EMBL/GenBank/DDBJ databases">
        <title>Oryza genome evolution.</title>
        <authorList>
            <person name="Wing R.A."/>
        </authorList>
    </citation>
    <scope>NUCLEOTIDE SEQUENCE</scope>
</reference>
<evidence type="ECO:0000313" key="5">
    <source>
        <dbReference type="EnsemblPlants" id="LPERR10G01210.1"/>
    </source>
</evidence>
<dbReference type="InterPro" id="IPR011009">
    <property type="entry name" value="Kinase-like_dom_sf"/>
</dbReference>
<feature type="domain" description="Protein kinase" evidence="4">
    <location>
        <begin position="147"/>
        <end position="271"/>
    </location>
</feature>
<dbReference type="PROSITE" id="PS50011">
    <property type="entry name" value="PROTEIN_KINASE_DOM"/>
    <property type="match status" value="1"/>
</dbReference>
<organism evidence="5 6">
    <name type="scientific">Leersia perrieri</name>
    <dbReference type="NCBI Taxonomy" id="77586"/>
    <lineage>
        <taxon>Eukaryota</taxon>
        <taxon>Viridiplantae</taxon>
        <taxon>Streptophyta</taxon>
        <taxon>Embryophyta</taxon>
        <taxon>Tracheophyta</taxon>
        <taxon>Spermatophyta</taxon>
        <taxon>Magnoliopsida</taxon>
        <taxon>Liliopsida</taxon>
        <taxon>Poales</taxon>
        <taxon>Poaceae</taxon>
        <taxon>BOP clade</taxon>
        <taxon>Oryzoideae</taxon>
        <taxon>Oryzeae</taxon>
        <taxon>Oryzinae</taxon>
        <taxon>Leersia</taxon>
    </lineage>
</organism>
<sequence length="271" mass="30602">MAGRWHRHLCGGMRENWTKDQQQNTSTYFPQNHVSGGETPNAQVHSNVKGSFSGRHGFENAKQGYSNNGSVSSADHQNNTYHQIYQQGPHPERHEASEKVTEKRTSSSRMVQEPVEITNKDDSQDMNNNTVMSGIDRQHCCVPEQSARADHMDLAMHSARVYLGTLNDGQKVAVKIPMRATETDKNDFKTELRVQSRIKHKNVVKLLGYCLEGGAPKLVYEFAANGNLYDKLHGNCRAPMLLDVRLRILLECAEALAYIHSSTDMYPSWRC</sequence>
<dbReference type="GO" id="GO:0005886">
    <property type="term" value="C:plasma membrane"/>
    <property type="evidence" value="ECO:0007669"/>
    <property type="project" value="TreeGrafter"/>
</dbReference>
<keyword evidence="2" id="KW-0067">ATP-binding</keyword>
<evidence type="ECO:0000313" key="6">
    <source>
        <dbReference type="Proteomes" id="UP000032180"/>
    </source>
</evidence>
<reference evidence="5" key="3">
    <citation type="submission" date="2015-04" db="UniProtKB">
        <authorList>
            <consortium name="EnsemblPlants"/>
        </authorList>
    </citation>
    <scope>IDENTIFICATION</scope>
</reference>
<reference evidence="6" key="2">
    <citation type="submission" date="2013-12" db="EMBL/GenBank/DDBJ databases">
        <authorList>
            <person name="Yu Y."/>
            <person name="Lee S."/>
            <person name="de Baynast K."/>
            <person name="Wissotski M."/>
            <person name="Liu L."/>
            <person name="Talag J."/>
            <person name="Goicoechea J."/>
            <person name="Angelova A."/>
            <person name="Jetty R."/>
            <person name="Kudrna D."/>
            <person name="Golser W."/>
            <person name="Rivera L."/>
            <person name="Zhang J."/>
            <person name="Wing R."/>
        </authorList>
    </citation>
    <scope>NUCLEOTIDE SEQUENCE</scope>
</reference>
<dbReference type="InterPro" id="IPR001245">
    <property type="entry name" value="Ser-Thr/Tyr_kinase_cat_dom"/>
</dbReference>
<proteinExistence type="predicted"/>
<dbReference type="PANTHER" id="PTHR27005">
    <property type="entry name" value="WALL-ASSOCIATED RECEPTOR KINASE-LIKE 21"/>
    <property type="match status" value="1"/>
</dbReference>
<name>A0A0D9XHK7_9ORYZ</name>
<dbReference type="SUPFAM" id="SSF56112">
    <property type="entry name" value="Protein kinase-like (PK-like)"/>
    <property type="match status" value="1"/>
</dbReference>